<dbReference type="SUPFAM" id="SSF51182">
    <property type="entry name" value="RmlC-like cupins"/>
    <property type="match status" value="1"/>
</dbReference>
<sequence>MSEPLTTPGEGFHPHLHDAPGRLAAPLRTRLHHIRAGSLDGDTAQTGGMRRFAAISGKTVGSEKLWMGQTLVAPATSSSDHHHGESETAIYVVGGHPEFVFLDDSGEEPEEVRLRTSPGDYIFVPPFVPHREENPDPTEEAVVVIARSTQEAIVVNLPRLYALPAEEA</sequence>
<proteinExistence type="predicted"/>
<reference evidence="3 4" key="1">
    <citation type="submission" date="2024-09" db="EMBL/GenBank/DDBJ databases">
        <authorList>
            <person name="Sun Q."/>
            <person name="Mori K."/>
        </authorList>
    </citation>
    <scope>NUCLEOTIDE SEQUENCE [LARGE SCALE GENOMIC DNA]</scope>
    <source>
        <strain evidence="3 4">JCM 3331</strain>
    </source>
</reference>
<dbReference type="InterPro" id="IPR013096">
    <property type="entry name" value="Cupin_2"/>
</dbReference>
<dbReference type="InterPro" id="IPR052535">
    <property type="entry name" value="Bacilysin_H2HPP_isomerase"/>
</dbReference>
<evidence type="ECO:0000256" key="1">
    <source>
        <dbReference type="SAM" id="MobiDB-lite"/>
    </source>
</evidence>
<dbReference type="InterPro" id="IPR011051">
    <property type="entry name" value="RmlC_Cupin_sf"/>
</dbReference>
<dbReference type="Gene3D" id="2.60.120.10">
    <property type="entry name" value="Jelly Rolls"/>
    <property type="match status" value="1"/>
</dbReference>
<organism evidence="3 4">
    <name type="scientific">Streptomyces yanii</name>
    <dbReference type="NCBI Taxonomy" id="78510"/>
    <lineage>
        <taxon>Bacteria</taxon>
        <taxon>Bacillati</taxon>
        <taxon>Actinomycetota</taxon>
        <taxon>Actinomycetes</taxon>
        <taxon>Kitasatosporales</taxon>
        <taxon>Streptomycetaceae</taxon>
        <taxon>Streptomyces</taxon>
    </lineage>
</organism>
<comment type="caution">
    <text evidence="3">The sequence shown here is derived from an EMBL/GenBank/DDBJ whole genome shotgun (WGS) entry which is preliminary data.</text>
</comment>
<protein>
    <submittedName>
        <fullName evidence="3">Cupin domain-containing protein</fullName>
    </submittedName>
</protein>
<evidence type="ECO:0000313" key="4">
    <source>
        <dbReference type="Proteomes" id="UP001589710"/>
    </source>
</evidence>
<evidence type="ECO:0000259" key="2">
    <source>
        <dbReference type="Pfam" id="PF07883"/>
    </source>
</evidence>
<dbReference type="EMBL" id="JBHMCG010000020">
    <property type="protein sequence ID" value="MFB9571778.1"/>
    <property type="molecule type" value="Genomic_DNA"/>
</dbReference>
<feature type="region of interest" description="Disordered" evidence="1">
    <location>
        <begin position="1"/>
        <end position="20"/>
    </location>
</feature>
<dbReference type="CDD" id="cd02210">
    <property type="entry name" value="cupin_BLR2406-like"/>
    <property type="match status" value="1"/>
</dbReference>
<dbReference type="PANTHER" id="PTHR40112">
    <property type="entry name" value="H2HPP ISOMERASE"/>
    <property type="match status" value="1"/>
</dbReference>
<gene>
    <name evidence="3" type="ORF">ACFFTL_05310</name>
</gene>
<feature type="domain" description="Cupin type-2" evidence="2">
    <location>
        <begin position="72"/>
        <end position="143"/>
    </location>
</feature>
<dbReference type="Pfam" id="PF07883">
    <property type="entry name" value="Cupin_2"/>
    <property type="match status" value="1"/>
</dbReference>
<evidence type="ECO:0000313" key="3">
    <source>
        <dbReference type="EMBL" id="MFB9571778.1"/>
    </source>
</evidence>
<keyword evidence="4" id="KW-1185">Reference proteome</keyword>
<dbReference type="Proteomes" id="UP001589710">
    <property type="component" value="Unassembled WGS sequence"/>
</dbReference>
<name>A0ABV5R1P4_9ACTN</name>
<accession>A0ABV5R1P4</accession>
<dbReference type="RefSeq" id="WP_345509968.1">
    <property type="nucleotide sequence ID" value="NZ_BAAAXD010000005.1"/>
</dbReference>
<dbReference type="InterPro" id="IPR014710">
    <property type="entry name" value="RmlC-like_jellyroll"/>
</dbReference>
<dbReference type="PANTHER" id="PTHR40112:SF1">
    <property type="entry name" value="H2HPP ISOMERASE"/>
    <property type="match status" value="1"/>
</dbReference>